<dbReference type="Gene3D" id="2.30.30.850">
    <property type="match status" value="1"/>
</dbReference>
<reference evidence="1 2" key="1">
    <citation type="journal article" date="2023" name="J. Hered.">
        <title>Chromosome-level genome of the wood stork (Mycteria americana) provides insight into avian chromosome evolution.</title>
        <authorList>
            <person name="Flamio R. Jr."/>
            <person name="Ramstad K.M."/>
        </authorList>
    </citation>
    <scope>NUCLEOTIDE SEQUENCE [LARGE SCALE GENOMIC DNA]</scope>
    <source>
        <strain evidence="1">JAX WOST 10</strain>
    </source>
</reference>
<accession>A0AAN7RZP2</accession>
<dbReference type="AlphaFoldDB" id="A0AAN7RZP2"/>
<sequence>MLEVHSCKLDPKWEGLYTVLLTSYFAVKVAEKDNWIHRSHSNLDQGVTCCLTKWTIRDCKSRTVSCGGSTTLIEWQSLQAQFQRESLALVAKVLEALGHKNGPGVSFVITLTLLAQNWLNPADASGMKKTRTKETHPTE</sequence>
<name>A0AAN7RZP2_MYCAM</name>
<keyword evidence="2" id="KW-1185">Reference proteome</keyword>
<organism evidence="1 2">
    <name type="scientific">Mycteria americana</name>
    <name type="common">Wood stork</name>
    <dbReference type="NCBI Taxonomy" id="33587"/>
    <lineage>
        <taxon>Eukaryota</taxon>
        <taxon>Metazoa</taxon>
        <taxon>Chordata</taxon>
        <taxon>Craniata</taxon>
        <taxon>Vertebrata</taxon>
        <taxon>Euteleostomi</taxon>
        <taxon>Archelosauria</taxon>
        <taxon>Archosauria</taxon>
        <taxon>Dinosauria</taxon>
        <taxon>Saurischia</taxon>
        <taxon>Theropoda</taxon>
        <taxon>Coelurosauria</taxon>
        <taxon>Aves</taxon>
        <taxon>Neognathae</taxon>
        <taxon>Neoaves</taxon>
        <taxon>Aequornithes</taxon>
        <taxon>Ciconiiformes</taxon>
        <taxon>Ciconiidae</taxon>
        <taxon>Mycteria</taxon>
    </lineage>
</organism>
<evidence type="ECO:0000313" key="2">
    <source>
        <dbReference type="Proteomes" id="UP001333110"/>
    </source>
</evidence>
<protein>
    <submittedName>
        <fullName evidence="1">Uncharacterized protein</fullName>
    </submittedName>
</protein>
<comment type="caution">
    <text evidence="1">The sequence shown here is derived from an EMBL/GenBank/DDBJ whole genome shotgun (WGS) entry which is preliminary data.</text>
</comment>
<evidence type="ECO:0000313" key="1">
    <source>
        <dbReference type="EMBL" id="KAK4823007.1"/>
    </source>
</evidence>
<dbReference type="Proteomes" id="UP001333110">
    <property type="component" value="Unassembled WGS sequence"/>
</dbReference>
<gene>
    <name evidence="1" type="ORF">QYF61_024809</name>
</gene>
<proteinExistence type="predicted"/>
<dbReference type="EMBL" id="JAUNZN010000004">
    <property type="protein sequence ID" value="KAK4823007.1"/>
    <property type="molecule type" value="Genomic_DNA"/>
</dbReference>